<dbReference type="Proteomes" id="UP000242770">
    <property type="component" value="Unassembled WGS sequence"/>
</dbReference>
<reference evidence="3" key="1">
    <citation type="submission" date="2014-06" db="EMBL/GenBank/DDBJ databases">
        <authorList>
            <person name="Berkman P.J."/>
        </authorList>
    </citation>
    <scope>NUCLEOTIDE SEQUENCE [LARGE SCALE GENOMIC DNA]</scope>
</reference>
<proteinExistence type="predicted"/>
<keyword evidence="3" id="KW-1185">Reference proteome</keyword>
<feature type="compositionally biased region" description="Polar residues" evidence="1">
    <location>
        <begin position="1"/>
        <end position="16"/>
    </location>
</feature>
<gene>
    <name evidence="2" type="primary">SSCI76570.1</name>
</gene>
<name>A0A0F7RZC2_9BASI</name>
<organism evidence="2 3">
    <name type="scientific">Sporisorium scitamineum</name>
    <dbReference type="NCBI Taxonomy" id="49012"/>
    <lineage>
        <taxon>Eukaryota</taxon>
        <taxon>Fungi</taxon>
        <taxon>Dikarya</taxon>
        <taxon>Basidiomycota</taxon>
        <taxon>Ustilaginomycotina</taxon>
        <taxon>Ustilaginomycetes</taxon>
        <taxon>Ustilaginales</taxon>
        <taxon>Ustilaginaceae</taxon>
        <taxon>Sporisorium</taxon>
    </lineage>
</organism>
<feature type="compositionally biased region" description="Basic and acidic residues" evidence="1">
    <location>
        <begin position="23"/>
        <end position="32"/>
    </location>
</feature>
<evidence type="ECO:0000313" key="2">
    <source>
        <dbReference type="EMBL" id="CDS01860.1"/>
    </source>
</evidence>
<dbReference type="EMBL" id="CCFA01004665">
    <property type="protein sequence ID" value="CDS01860.1"/>
    <property type="molecule type" value="Genomic_DNA"/>
</dbReference>
<sequence length="66" mass="7656">MSFSSDKNSRRGSISLASKRRGSGTEKLETHLIHSHHKRRGFNQTTPSIRQIVSHQHQQKHQQQLQ</sequence>
<feature type="region of interest" description="Disordered" evidence="1">
    <location>
        <begin position="1"/>
        <end position="66"/>
    </location>
</feature>
<dbReference type="AlphaFoldDB" id="A0A0F7RZC2"/>
<feature type="compositionally biased region" description="Polar residues" evidence="1">
    <location>
        <begin position="42"/>
        <end position="54"/>
    </location>
</feature>
<protein>
    <submittedName>
        <fullName evidence="2">Uncharacterized protein</fullName>
    </submittedName>
</protein>
<evidence type="ECO:0000256" key="1">
    <source>
        <dbReference type="SAM" id="MobiDB-lite"/>
    </source>
</evidence>
<evidence type="ECO:0000313" key="3">
    <source>
        <dbReference type="Proteomes" id="UP000242770"/>
    </source>
</evidence>
<accession>A0A0F7RZC2</accession>